<accession>A0A1I7MSX7</accession>
<dbReference type="Proteomes" id="UP000198881">
    <property type="component" value="Unassembled WGS sequence"/>
</dbReference>
<evidence type="ECO:0000313" key="2">
    <source>
        <dbReference type="Proteomes" id="UP000198881"/>
    </source>
</evidence>
<dbReference type="EMBL" id="FPCG01000017">
    <property type="protein sequence ID" value="SFV25032.1"/>
    <property type="molecule type" value="Genomic_DNA"/>
</dbReference>
<dbReference type="AlphaFoldDB" id="A0A1I7MSX7"/>
<protein>
    <submittedName>
        <fullName evidence="1">Uncharacterized protein</fullName>
    </submittedName>
</protein>
<gene>
    <name evidence="1" type="ORF">SAMN04487966_11728</name>
</gene>
<sequence>MTQFDKYRFENRPCDGECSEKTRHKIFVNVIEQNGQEMLREDTNAQCTVCRHMIDLKP</sequence>
<keyword evidence="2" id="KW-1185">Reference proteome</keyword>
<evidence type="ECO:0000313" key="1">
    <source>
        <dbReference type="EMBL" id="SFV25032.1"/>
    </source>
</evidence>
<name>A0A1I7MSX7_9MICC</name>
<reference evidence="1 2" key="1">
    <citation type="submission" date="2016-10" db="EMBL/GenBank/DDBJ databases">
        <authorList>
            <person name="de Groot N.N."/>
        </authorList>
    </citation>
    <scope>NUCLEOTIDE SEQUENCE [LARGE SCALE GENOMIC DNA]</scope>
    <source>
        <strain evidence="1 2">CGMCC 1.7054</strain>
    </source>
</reference>
<organism evidence="1 2">
    <name type="scientific">Micrococcus terreus</name>
    <dbReference type="NCBI Taxonomy" id="574650"/>
    <lineage>
        <taxon>Bacteria</taxon>
        <taxon>Bacillati</taxon>
        <taxon>Actinomycetota</taxon>
        <taxon>Actinomycetes</taxon>
        <taxon>Micrococcales</taxon>
        <taxon>Micrococcaceae</taxon>
        <taxon>Micrococcus</taxon>
    </lineage>
</organism>
<proteinExistence type="predicted"/>